<dbReference type="Gene3D" id="3.40.50.720">
    <property type="entry name" value="NAD(P)-binding Rossmann-like Domain"/>
    <property type="match status" value="1"/>
</dbReference>
<evidence type="ECO:0000313" key="2">
    <source>
        <dbReference type="Proteomes" id="UP001500967"/>
    </source>
</evidence>
<accession>A0ABN0V3P0</accession>
<sequence>MFPVKPVLIVGAGPGLGLSIARRFGRDGHPVALIARNQDRLDGYVASLRGDGITAVAVAADVTDPGRTRAAVTTVTDRLGPIGTLYYGPGAADPTAHPAPIQQTEPHHLDEAIRALVRPALDLTGLVLPGMVERGDGTLLYVTGLGAVVPIPMLGALAPASAALRTYALTLNASLTDTGVYAGTLVIGGLIERGDIHRHAVAAFGADGLPTLDPDELADSAAELAATRSAPERVFNALT</sequence>
<name>A0ABN0V3P0_9ACTN</name>
<gene>
    <name evidence="1" type="ORF">GCM10009539_71030</name>
</gene>
<dbReference type="PANTHER" id="PTHR43431">
    <property type="entry name" value="OXIDOREDUCTASE, SHORT CHAIN DEHYDROGENASE/REDUCTASE FAMILY (AFU_ORTHOLOGUE AFUA_5G14000)"/>
    <property type="match status" value="1"/>
</dbReference>
<dbReference type="PANTHER" id="PTHR43431:SF7">
    <property type="entry name" value="OXIDOREDUCTASE, SHORT CHAIN DEHYDROGENASE_REDUCTASE FAMILY (AFU_ORTHOLOGUE AFUA_5G14000)"/>
    <property type="match status" value="1"/>
</dbReference>
<dbReference type="InterPro" id="IPR036291">
    <property type="entry name" value="NAD(P)-bd_dom_sf"/>
</dbReference>
<dbReference type="EMBL" id="BAAAGX010000032">
    <property type="protein sequence ID" value="GAA0273420.1"/>
    <property type="molecule type" value="Genomic_DNA"/>
</dbReference>
<keyword evidence="2" id="KW-1185">Reference proteome</keyword>
<dbReference type="Proteomes" id="UP001500967">
    <property type="component" value="Unassembled WGS sequence"/>
</dbReference>
<organism evidence="1 2">
    <name type="scientific">Cryptosporangium japonicum</name>
    <dbReference type="NCBI Taxonomy" id="80872"/>
    <lineage>
        <taxon>Bacteria</taxon>
        <taxon>Bacillati</taxon>
        <taxon>Actinomycetota</taxon>
        <taxon>Actinomycetes</taxon>
        <taxon>Cryptosporangiales</taxon>
        <taxon>Cryptosporangiaceae</taxon>
        <taxon>Cryptosporangium</taxon>
    </lineage>
</organism>
<proteinExistence type="predicted"/>
<protein>
    <submittedName>
        <fullName evidence="1">SDR family NAD(P)-dependent oxidoreductase</fullName>
    </submittedName>
</protein>
<dbReference type="Pfam" id="PF00106">
    <property type="entry name" value="adh_short"/>
    <property type="match status" value="1"/>
</dbReference>
<evidence type="ECO:0000313" key="1">
    <source>
        <dbReference type="EMBL" id="GAA0273420.1"/>
    </source>
</evidence>
<dbReference type="SUPFAM" id="SSF51735">
    <property type="entry name" value="NAD(P)-binding Rossmann-fold domains"/>
    <property type="match status" value="1"/>
</dbReference>
<reference evidence="1 2" key="1">
    <citation type="journal article" date="2019" name="Int. J. Syst. Evol. Microbiol.">
        <title>The Global Catalogue of Microorganisms (GCM) 10K type strain sequencing project: providing services to taxonomists for standard genome sequencing and annotation.</title>
        <authorList>
            <consortium name="The Broad Institute Genomics Platform"/>
            <consortium name="The Broad Institute Genome Sequencing Center for Infectious Disease"/>
            <person name="Wu L."/>
            <person name="Ma J."/>
        </authorList>
    </citation>
    <scope>NUCLEOTIDE SEQUENCE [LARGE SCALE GENOMIC DNA]</scope>
    <source>
        <strain evidence="1 2">JCM 10425</strain>
    </source>
</reference>
<comment type="caution">
    <text evidence="1">The sequence shown here is derived from an EMBL/GenBank/DDBJ whole genome shotgun (WGS) entry which is preliminary data.</text>
</comment>
<dbReference type="InterPro" id="IPR002347">
    <property type="entry name" value="SDR_fam"/>
</dbReference>